<name>A0A2G5TAC0_9PELO</name>
<feature type="compositionally biased region" description="Polar residues" evidence="1">
    <location>
        <begin position="345"/>
        <end position="361"/>
    </location>
</feature>
<feature type="region of interest" description="Disordered" evidence="1">
    <location>
        <begin position="288"/>
        <end position="310"/>
    </location>
</feature>
<feature type="region of interest" description="Disordered" evidence="1">
    <location>
        <begin position="328"/>
        <end position="361"/>
    </location>
</feature>
<accession>A0A2G5TAC0</accession>
<feature type="compositionally biased region" description="Polar residues" evidence="1">
    <location>
        <begin position="328"/>
        <end position="338"/>
    </location>
</feature>
<feature type="region of interest" description="Disordered" evidence="1">
    <location>
        <begin position="137"/>
        <end position="254"/>
    </location>
</feature>
<comment type="caution">
    <text evidence="2">The sequence shown here is derived from an EMBL/GenBank/DDBJ whole genome shotgun (WGS) entry which is preliminary data.</text>
</comment>
<sequence>MSKDPRRRRLCHDVKSTGQLELRLEERQRHADDNYPRCDKPAEQASKPNPPSTEVDYEPTENHRAYPKEQKEHRIHLSPAEKRKSRRPRLASTILTEQCVAHDRKRHSKVSKNIRLDSLRVNGRRFFEPIKYPRQQSHVAAKKDNSLESCGVKTPSHVTGRSPAEGGRSFWYKAPNRGWKSSRNGHEASQGRSRDALGKPKSIEEAPTKFKNRRIAKDAKRRRRHEDISSSLLTEKKHRHTTAAKQTNQHLQSVKNLRTKSMEQLQKVNPIGEGSQASLLMQTIPIEHYDSPSSRSPDDVPSKSKGPKDITITSTDWQKEFQRTLEFQNQRHSVSMQSPRGGDQANGSDTPVTSSAKLNRQLKVSRQFQSSKLLPRGEVLSSSAVWACKA</sequence>
<proteinExistence type="predicted"/>
<feature type="compositionally biased region" description="Polar residues" evidence="1">
    <location>
        <begin position="243"/>
        <end position="254"/>
    </location>
</feature>
<reference evidence="3" key="1">
    <citation type="submission" date="2017-10" db="EMBL/GenBank/DDBJ databases">
        <title>Rapid genome shrinkage in a self-fertile nematode reveals novel sperm competition proteins.</title>
        <authorList>
            <person name="Yin D."/>
            <person name="Schwarz E.M."/>
            <person name="Thomas C.G."/>
            <person name="Felde R.L."/>
            <person name="Korf I.F."/>
            <person name="Cutter A.D."/>
            <person name="Schartner C.M."/>
            <person name="Ralston E.J."/>
            <person name="Meyer B.J."/>
            <person name="Haag E.S."/>
        </authorList>
    </citation>
    <scope>NUCLEOTIDE SEQUENCE [LARGE SCALE GENOMIC DNA]</scope>
    <source>
        <strain evidence="3">JU1422</strain>
    </source>
</reference>
<gene>
    <name evidence="2" type="primary">Cnig_chr_V.g17612</name>
    <name evidence="2" type="ORF">B9Z55_017612</name>
</gene>
<evidence type="ECO:0000256" key="1">
    <source>
        <dbReference type="SAM" id="MobiDB-lite"/>
    </source>
</evidence>
<dbReference type="AlphaFoldDB" id="A0A2G5TAC0"/>
<organism evidence="2 3">
    <name type="scientific">Caenorhabditis nigoni</name>
    <dbReference type="NCBI Taxonomy" id="1611254"/>
    <lineage>
        <taxon>Eukaryota</taxon>
        <taxon>Metazoa</taxon>
        <taxon>Ecdysozoa</taxon>
        <taxon>Nematoda</taxon>
        <taxon>Chromadorea</taxon>
        <taxon>Rhabditida</taxon>
        <taxon>Rhabditina</taxon>
        <taxon>Rhabditomorpha</taxon>
        <taxon>Rhabditoidea</taxon>
        <taxon>Rhabditidae</taxon>
        <taxon>Peloderinae</taxon>
        <taxon>Caenorhabditis</taxon>
    </lineage>
</organism>
<feature type="compositionally biased region" description="Basic and acidic residues" evidence="1">
    <location>
        <begin position="60"/>
        <end position="72"/>
    </location>
</feature>
<evidence type="ECO:0000313" key="3">
    <source>
        <dbReference type="Proteomes" id="UP000230233"/>
    </source>
</evidence>
<feature type="compositionally biased region" description="Basic and acidic residues" evidence="1">
    <location>
        <begin position="22"/>
        <end position="42"/>
    </location>
</feature>
<evidence type="ECO:0000313" key="2">
    <source>
        <dbReference type="EMBL" id="PIC24187.1"/>
    </source>
</evidence>
<feature type="region of interest" description="Disordered" evidence="1">
    <location>
        <begin position="1"/>
        <end position="90"/>
    </location>
</feature>
<dbReference type="Proteomes" id="UP000230233">
    <property type="component" value="Chromosome V"/>
</dbReference>
<feature type="compositionally biased region" description="Basic residues" evidence="1">
    <location>
        <begin position="1"/>
        <end position="10"/>
    </location>
</feature>
<feature type="compositionally biased region" description="Basic residues" evidence="1">
    <location>
        <begin position="210"/>
        <end position="224"/>
    </location>
</feature>
<keyword evidence="3" id="KW-1185">Reference proteome</keyword>
<feature type="compositionally biased region" description="Basic and acidic residues" evidence="1">
    <location>
        <begin position="192"/>
        <end position="208"/>
    </location>
</feature>
<dbReference type="EMBL" id="PDUG01000005">
    <property type="protein sequence ID" value="PIC24187.1"/>
    <property type="molecule type" value="Genomic_DNA"/>
</dbReference>
<feature type="compositionally biased region" description="Basic and acidic residues" evidence="1">
    <location>
        <begin position="296"/>
        <end position="308"/>
    </location>
</feature>
<protein>
    <submittedName>
        <fullName evidence="2">Uncharacterized protein</fullName>
    </submittedName>
</protein>